<accession>A0A9X3XH43</accession>
<sequence>MSLPEEIAITEEVVQAARDAAVEHLQRAKEDLHLESAAGSRYEDFLNATLRTAESTLAHCQKIMTMPGIHDHERTPIVQGITGGVRESVRAMYVVMALVEHLAGPEGACHARQGEIARTDALRTCSFCGRSEAQAKLAAGPAVNICETCARLVCGVLGLRLLDTEPR</sequence>
<dbReference type="GO" id="GO:0046983">
    <property type="term" value="F:protein dimerization activity"/>
    <property type="evidence" value="ECO:0007669"/>
    <property type="project" value="InterPro"/>
</dbReference>
<dbReference type="SMART" id="SM00994">
    <property type="entry name" value="zf-C4_ClpX"/>
    <property type="match status" value="1"/>
</dbReference>
<dbReference type="Proteomes" id="UP001151081">
    <property type="component" value="Unassembled WGS sequence"/>
</dbReference>
<comment type="caution">
    <text evidence="2">The sequence shown here is derived from an EMBL/GenBank/DDBJ whole genome shotgun (WGS) entry which is preliminary data.</text>
</comment>
<dbReference type="Pfam" id="PF06689">
    <property type="entry name" value="zf-C4_ClpX"/>
    <property type="match status" value="1"/>
</dbReference>
<dbReference type="Gene3D" id="6.20.220.10">
    <property type="entry name" value="ClpX chaperone, C4-type zinc finger domain"/>
    <property type="match status" value="1"/>
</dbReference>
<gene>
    <name evidence="2" type="ORF">KEG57_46475</name>
</gene>
<evidence type="ECO:0000313" key="2">
    <source>
        <dbReference type="EMBL" id="MDC3988001.1"/>
    </source>
</evidence>
<keyword evidence="3" id="KW-1185">Reference proteome</keyword>
<dbReference type="GO" id="GO:0008270">
    <property type="term" value="F:zinc ion binding"/>
    <property type="evidence" value="ECO:0007669"/>
    <property type="project" value="InterPro"/>
</dbReference>
<dbReference type="EMBL" id="JAGTJJ010000062">
    <property type="protein sequence ID" value="MDC3988001.1"/>
    <property type="molecule type" value="Genomic_DNA"/>
</dbReference>
<evidence type="ECO:0000313" key="3">
    <source>
        <dbReference type="Proteomes" id="UP001151081"/>
    </source>
</evidence>
<dbReference type="RefSeq" id="WP_272459704.1">
    <property type="nucleotide sequence ID" value="NZ_JAGTJJ010000062.1"/>
</dbReference>
<organism evidence="2 3">
    <name type="scientific">Polyangium jinanense</name>
    <dbReference type="NCBI Taxonomy" id="2829994"/>
    <lineage>
        <taxon>Bacteria</taxon>
        <taxon>Pseudomonadati</taxon>
        <taxon>Myxococcota</taxon>
        <taxon>Polyangia</taxon>
        <taxon>Polyangiales</taxon>
        <taxon>Polyangiaceae</taxon>
        <taxon>Polyangium</taxon>
    </lineage>
</organism>
<reference evidence="2 3" key="1">
    <citation type="submission" date="2021-04" db="EMBL/GenBank/DDBJ databases">
        <title>Genome analysis of Polyangium sp.</title>
        <authorList>
            <person name="Li Y."/>
            <person name="Wang J."/>
        </authorList>
    </citation>
    <scope>NUCLEOTIDE SEQUENCE [LARGE SCALE GENOMIC DNA]</scope>
    <source>
        <strain evidence="2 3">SDU14</strain>
    </source>
</reference>
<evidence type="ECO:0000259" key="1">
    <source>
        <dbReference type="SMART" id="SM00994"/>
    </source>
</evidence>
<proteinExistence type="predicted"/>
<dbReference type="InterPro" id="IPR038366">
    <property type="entry name" value="Znf_CppX_C4_sf"/>
</dbReference>
<dbReference type="InterPro" id="IPR010603">
    <property type="entry name" value="Znf_CppX_C4"/>
</dbReference>
<feature type="domain" description="ATP-dependent Clp protease ATP-binding subunit ClpX zinc ribbon" evidence="1">
    <location>
        <begin position="122"/>
        <end position="160"/>
    </location>
</feature>
<protein>
    <submittedName>
        <fullName evidence="2">ClpX C4-type zinc finger protein</fullName>
    </submittedName>
</protein>
<name>A0A9X3XH43_9BACT</name>
<dbReference type="AlphaFoldDB" id="A0A9X3XH43"/>